<evidence type="ECO:0000313" key="2">
    <source>
        <dbReference type="EMBL" id="GGG87421.1"/>
    </source>
</evidence>
<reference evidence="2" key="1">
    <citation type="journal article" date="2014" name="Int. J. Syst. Evol. Microbiol.">
        <title>Complete genome sequence of Corynebacterium casei LMG S-19264T (=DSM 44701T), isolated from a smear-ripened cheese.</title>
        <authorList>
            <consortium name="US DOE Joint Genome Institute (JGI-PGF)"/>
            <person name="Walter F."/>
            <person name="Albersmeier A."/>
            <person name="Kalinowski J."/>
            <person name="Ruckert C."/>
        </authorList>
    </citation>
    <scope>NUCLEOTIDE SEQUENCE</scope>
    <source>
        <strain evidence="2">CGMCC 1.12754</strain>
    </source>
</reference>
<sequence>MLKTRELHEVPVLFELLSHPDVFPYVRHKAKTSDEFYFITKQTIEAEENGELISRTILDEYSQPIGTINLFDIQGNYGFLATWIGQPYFGKGYNKLAKELFFQELFFTYQIEAVFMKVRKTNTRSLKAVLKLPYVALGNTIYPNVYNAVNQQGDIYDLFVISKEHYVSYHQFAQAEAAASDEEVS</sequence>
<dbReference type="PANTHER" id="PTHR43792:SF1">
    <property type="entry name" value="N-ACETYLTRANSFERASE DOMAIN-CONTAINING PROTEIN"/>
    <property type="match status" value="1"/>
</dbReference>
<proteinExistence type="predicted"/>
<dbReference type="Pfam" id="PF13302">
    <property type="entry name" value="Acetyltransf_3"/>
    <property type="match status" value="1"/>
</dbReference>
<dbReference type="InterPro" id="IPR051531">
    <property type="entry name" value="N-acetyltransferase"/>
</dbReference>
<reference evidence="2" key="2">
    <citation type="submission" date="2020-09" db="EMBL/GenBank/DDBJ databases">
        <authorList>
            <person name="Sun Q."/>
            <person name="Zhou Y."/>
        </authorList>
    </citation>
    <scope>NUCLEOTIDE SEQUENCE</scope>
    <source>
        <strain evidence="2">CGMCC 1.12754</strain>
    </source>
</reference>
<gene>
    <name evidence="2" type="ORF">GCM10011398_36600</name>
</gene>
<dbReference type="PANTHER" id="PTHR43792">
    <property type="entry name" value="GNAT FAMILY, PUTATIVE (AFU_ORTHOLOGUE AFUA_3G00765)-RELATED-RELATED"/>
    <property type="match status" value="1"/>
</dbReference>
<protein>
    <submittedName>
        <fullName evidence="2">Alanine acetyltransferase</fullName>
    </submittedName>
</protein>
<keyword evidence="3" id="KW-1185">Reference proteome</keyword>
<dbReference type="RefSeq" id="WP_188456820.1">
    <property type="nucleotide sequence ID" value="NZ_BMFR01000026.1"/>
</dbReference>
<dbReference type="SUPFAM" id="SSF55729">
    <property type="entry name" value="Acyl-CoA N-acyltransferases (Nat)"/>
    <property type="match status" value="1"/>
</dbReference>
<name>A0A917HRP6_9BACI</name>
<organism evidence="2 3">
    <name type="scientific">Virgibacillus oceani</name>
    <dbReference type="NCBI Taxonomy" id="1479511"/>
    <lineage>
        <taxon>Bacteria</taxon>
        <taxon>Bacillati</taxon>
        <taxon>Bacillota</taxon>
        <taxon>Bacilli</taxon>
        <taxon>Bacillales</taxon>
        <taxon>Bacillaceae</taxon>
        <taxon>Virgibacillus</taxon>
    </lineage>
</organism>
<dbReference type="Gene3D" id="3.40.630.30">
    <property type="match status" value="1"/>
</dbReference>
<comment type="caution">
    <text evidence="2">The sequence shown here is derived from an EMBL/GenBank/DDBJ whole genome shotgun (WGS) entry which is preliminary data.</text>
</comment>
<feature type="domain" description="N-acetyltransferase" evidence="1">
    <location>
        <begin position="7"/>
        <end position="132"/>
    </location>
</feature>
<evidence type="ECO:0000313" key="3">
    <source>
        <dbReference type="Proteomes" id="UP000622860"/>
    </source>
</evidence>
<dbReference type="InterPro" id="IPR000182">
    <property type="entry name" value="GNAT_dom"/>
</dbReference>
<dbReference type="EMBL" id="BMFR01000026">
    <property type="protein sequence ID" value="GGG87421.1"/>
    <property type="molecule type" value="Genomic_DNA"/>
</dbReference>
<evidence type="ECO:0000259" key="1">
    <source>
        <dbReference type="Pfam" id="PF13302"/>
    </source>
</evidence>
<dbReference type="AlphaFoldDB" id="A0A917HRP6"/>
<accession>A0A917HRP6</accession>
<dbReference type="Proteomes" id="UP000622860">
    <property type="component" value="Unassembled WGS sequence"/>
</dbReference>
<dbReference type="InterPro" id="IPR016181">
    <property type="entry name" value="Acyl_CoA_acyltransferase"/>
</dbReference>
<dbReference type="GO" id="GO:0016747">
    <property type="term" value="F:acyltransferase activity, transferring groups other than amino-acyl groups"/>
    <property type="evidence" value="ECO:0007669"/>
    <property type="project" value="InterPro"/>
</dbReference>